<dbReference type="Proteomes" id="UP000683360">
    <property type="component" value="Unassembled WGS sequence"/>
</dbReference>
<evidence type="ECO:0000313" key="2">
    <source>
        <dbReference type="EMBL" id="CAG2196400.1"/>
    </source>
</evidence>
<dbReference type="PANTHER" id="PTHR10704">
    <property type="entry name" value="CARBOHYDRATE SULFOTRANSFERASE"/>
    <property type="match status" value="1"/>
</dbReference>
<dbReference type="OrthoDB" id="6138663at2759"/>
<gene>
    <name evidence="2" type="ORF">MEDL_11343</name>
</gene>
<feature type="domain" description="Sulfotransferase" evidence="1">
    <location>
        <begin position="116"/>
        <end position="400"/>
    </location>
</feature>
<dbReference type="Pfam" id="PF00685">
    <property type="entry name" value="Sulfotransfer_1"/>
    <property type="match status" value="1"/>
</dbReference>
<evidence type="ECO:0000313" key="3">
    <source>
        <dbReference type="Proteomes" id="UP000683360"/>
    </source>
</evidence>
<proteinExistence type="predicted"/>
<dbReference type="InterPro" id="IPR027417">
    <property type="entry name" value="P-loop_NTPase"/>
</dbReference>
<dbReference type="EC" id="2.8.2.21" evidence="2"/>
<sequence>MTAGIAPQMTADVARHLTAGIAPQMGVGIAPQMTAGIARQMAANLAPKMTAGIGPQKLPVVKHYFDRNVVHPDNVISYNSSRTKSVIAFKNFQKVGMPEKRIYGTPFIEKNLDEKSDVMLLAYARGGSTYVGHMLGHHKNSFYFYEPLFDEETRHQYCRNGSVCEFNTPSCRPVNTNIMNKYLDQITLVYQCADSVLNGTRQWQRIFGGKKWNRKKTRQMHCLRSQLRVAKVLRIAGDLVEHLLVKNSKLKVIYLYRDPRGIINSRIKVPVHASAGAWKDFNTTEDIAFAVCQKMDIDSKNIFDLKEKYPEKIFTVAYEAVAKYPLKSARHLFKFLDVNVSKEYQNFISKMGNRSEKEDKIWNSAFRSDGYATAVKWRKELSKKDRKIIDISCRNVYKQLGYPV</sequence>
<dbReference type="GO" id="GO:0006790">
    <property type="term" value="P:sulfur compound metabolic process"/>
    <property type="evidence" value="ECO:0007669"/>
    <property type="project" value="TreeGrafter"/>
</dbReference>
<comment type="caution">
    <text evidence="2">The sequence shown here is derived from an EMBL/GenBank/DDBJ whole genome shotgun (WGS) entry which is preliminary data.</text>
</comment>
<keyword evidence="3" id="KW-1185">Reference proteome</keyword>
<protein>
    <submittedName>
        <fullName evidence="2">CHST1</fullName>
        <ecNumber evidence="2">2.8.2.21</ecNumber>
    </submittedName>
</protein>
<dbReference type="AlphaFoldDB" id="A0A8S3QP44"/>
<evidence type="ECO:0000259" key="1">
    <source>
        <dbReference type="Pfam" id="PF00685"/>
    </source>
</evidence>
<dbReference type="Gene3D" id="3.40.50.300">
    <property type="entry name" value="P-loop containing nucleotide triphosphate hydrolases"/>
    <property type="match status" value="1"/>
</dbReference>
<reference evidence="2" key="1">
    <citation type="submission" date="2021-03" db="EMBL/GenBank/DDBJ databases">
        <authorList>
            <person name="Bekaert M."/>
        </authorList>
    </citation>
    <scope>NUCLEOTIDE SEQUENCE</scope>
</reference>
<dbReference type="InterPro" id="IPR000863">
    <property type="entry name" value="Sulfotransferase_dom"/>
</dbReference>
<dbReference type="SUPFAM" id="SSF52540">
    <property type="entry name" value="P-loop containing nucleoside triphosphate hydrolases"/>
    <property type="match status" value="1"/>
</dbReference>
<dbReference type="GO" id="GO:0006044">
    <property type="term" value="P:N-acetylglucosamine metabolic process"/>
    <property type="evidence" value="ECO:0007669"/>
    <property type="project" value="TreeGrafter"/>
</dbReference>
<name>A0A8S3QP44_MYTED</name>
<dbReference type="GO" id="GO:0045130">
    <property type="term" value="F:keratan sulfotransferase activity"/>
    <property type="evidence" value="ECO:0007669"/>
    <property type="project" value="UniProtKB-EC"/>
</dbReference>
<dbReference type="EMBL" id="CAJPWZ010000558">
    <property type="protein sequence ID" value="CAG2196400.1"/>
    <property type="molecule type" value="Genomic_DNA"/>
</dbReference>
<organism evidence="2 3">
    <name type="scientific">Mytilus edulis</name>
    <name type="common">Blue mussel</name>
    <dbReference type="NCBI Taxonomy" id="6550"/>
    <lineage>
        <taxon>Eukaryota</taxon>
        <taxon>Metazoa</taxon>
        <taxon>Spiralia</taxon>
        <taxon>Lophotrochozoa</taxon>
        <taxon>Mollusca</taxon>
        <taxon>Bivalvia</taxon>
        <taxon>Autobranchia</taxon>
        <taxon>Pteriomorphia</taxon>
        <taxon>Mytilida</taxon>
        <taxon>Mytiloidea</taxon>
        <taxon>Mytilidae</taxon>
        <taxon>Mytilinae</taxon>
        <taxon>Mytilus</taxon>
    </lineage>
</organism>
<dbReference type="InterPro" id="IPR051135">
    <property type="entry name" value="Gal/GlcNAc/GalNAc_ST"/>
</dbReference>
<accession>A0A8S3QP44</accession>
<keyword evidence="2" id="KW-0808">Transferase</keyword>
<dbReference type="PANTHER" id="PTHR10704:SF44">
    <property type="entry name" value="LD35051P-RELATED"/>
    <property type="match status" value="1"/>
</dbReference>
<dbReference type="GO" id="GO:0001517">
    <property type="term" value="F:N-acetylglucosamine 6-O-sulfotransferase activity"/>
    <property type="evidence" value="ECO:0007669"/>
    <property type="project" value="TreeGrafter"/>
</dbReference>